<dbReference type="RefSeq" id="WP_377255585.1">
    <property type="nucleotide sequence ID" value="NZ_JBHLUH010000059.1"/>
</dbReference>
<evidence type="ECO:0000313" key="2">
    <source>
        <dbReference type="Proteomes" id="UP001589867"/>
    </source>
</evidence>
<dbReference type="EMBL" id="JBHLUH010000059">
    <property type="protein sequence ID" value="MFC0531335.1"/>
    <property type="molecule type" value="Genomic_DNA"/>
</dbReference>
<keyword evidence="2" id="KW-1185">Reference proteome</keyword>
<protein>
    <submittedName>
        <fullName evidence="1">Uncharacterized protein</fullName>
    </submittedName>
</protein>
<organism evidence="1 2">
    <name type="scientific">Phytohabitans kaempferiae</name>
    <dbReference type="NCBI Taxonomy" id="1620943"/>
    <lineage>
        <taxon>Bacteria</taxon>
        <taxon>Bacillati</taxon>
        <taxon>Actinomycetota</taxon>
        <taxon>Actinomycetes</taxon>
        <taxon>Micromonosporales</taxon>
        <taxon>Micromonosporaceae</taxon>
    </lineage>
</organism>
<gene>
    <name evidence="1" type="ORF">ACFFIA_27195</name>
</gene>
<accession>A0ABV6M9D6</accession>
<comment type="caution">
    <text evidence="1">The sequence shown here is derived from an EMBL/GenBank/DDBJ whole genome shotgun (WGS) entry which is preliminary data.</text>
</comment>
<sequence>MTCASSDSAADGVGDDRLRGLRQEMTDLDFTVDDLAPGRSRYTSADGTTVVSIGHDDDPGAVALTRLTDAGTQAWTLTAHAACPAPVQMLALYTVLHSDTENGTITDLLRSIADAFSLDTQPRTAAAASA</sequence>
<evidence type="ECO:0000313" key="1">
    <source>
        <dbReference type="EMBL" id="MFC0531335.1"/>
    </source>
</evidence>
<proteinExistence type="predicted"/>
<dbReference type="Proteomes" id="UP001589867">
    <property type="component" value="Unassembled WGS sequence"/>
</dbReference>
<name>A0ABV6M9D6_9ACTN</name>
<reference evidence="1 2" key="1">
    <citation type="submission" date="2024-09" db="EMBL/GenBank/DDBJ databases">
        <authorList>
            <person name="Sun Q."/>
            <person name="Mori K."/>
        </authorList>
    </citation>
    <scope>NUCLEOTIDE SEQUENCE [LARGE SCALE GENOMIC DNA]</scope>
    <source>
        <strain evidence="1 2">TBRC 3947</strain>
    </source>
</reference>